<dbReference type="AlphaFoldDB" id="A0A0D0QCB0"/>
<reference evidence="2 3" key="1">
    <citation type="submission" date="2013-01" db="EMBL/GenBank/DDBJ databases">
        <authorList>
            <person name="Fiebig A."/>
            <person name="Goeker M."/>
            <person name="Klenk H.-P.P."/>
        </authorList>
    </citation>
    <scope>NUCLEOTIDE SEQUENCE [LARGE SCALE GENOMIC DNA]</scope>
    <source>
        <strain evidence="2 3">DSM 24838</strain>
    </source>
</reference>
<proteinExistence type="predicted"/>
<dbReference type="EMBL" id="AONG01000008">
    <property type="protein sequence ID" value="KIQ69962.1"/>
    <property type="molecule type" value="Genomic_DNA"/>
</dbReference>
<keyword evidence="1" id="KW-0812">Transmembrane</keyword>
<evidence type="ECO:0000313" key="3">
    <source>
        <dbReference type="Proteomes" id="UP000035100"/>
    </source>
</evidence>
<keyword evidence="1" id="KW-0472">Membrane</keyword>
<sequence length="281" mass="31092">MIKLLVFFLIMSGQDIRHKNDLSGVLVDASSSRDDGTSLFFAENVDVGQDIGETKPLLARSNFLNIGFHSSFELLVDLLFGRESAQRRSRIEHAETVGVSFAMRLSRYLGDFDPESESISRRSPGVFDLSAKRNDDIAKFVRVGYQNFFDLEYGVGSDLSLADFSGHLDSIPRSFIGLPGQKEGDEQQDRTNADEYCGIERVVTHVLRGRVHRACGVVHTLLGSKVFYLPLAGFFLAALAGIGGGLILDNFNRERQRVRTGWFLLFVGLPLSGLCLLLGLP</sequence>
<gene>
    <name evidence="2" type="ORF">Wenmar_01532</name>
</gene>
<feature type="transmembrane region" description="Helical" evidence="1">
    <location>
        <begin position="227"/>
        <end position="248"/>
    </location>
</feature>
<dbReference type="Proteomes" id="UP000035100">
    <property type="component" value="Unassembled WGS sequence"/>
</dbReference>
<feature type="transmembrane region" description="Helical" evidence="1">
    <location>
        <begin position="260"/>
        <end position="280"/>
    </location>
</feature>
<name>A0A0D0QCB0_9RHOB</name>
<evidence type="ECO:0000256" key="1">
    <source>
        <dbReference type="SAM" id="Phobius"/>
    </source>
</evidence>
<keyword evidence="3" id="KW-1185">Reference proteome</keyword>
<evidence type="ECO:0000313" key="2">
    <source>
        <dbReference type="EMBL" id="KIQ69962.1"/>
    </source>
</evidence>
<protein>
    <submittedName>
        <fullName evidence="2">Uncharacterized protein</fullName>
    </submittedName>
</protein>
<keyword evidence="1" id="KW-1133">Transmembrane helix</keyword>
<organism evidence="2 3">
    <name type="scientific">Wenxinia marina DSM 24838</name>
    <dbReference type="NCBI Taxonomy" id="1123501"/>
    <lineage>
        <taxon>Bacteria</taxon>
        <taxon>Pseudomonadati</taxon>
        <taxon>Pseudomonadota</taxon>
        <taxon>Alphaproteobacteria</taxon>
        <taxon>Rhodobacterales</taxon>
        <taxon>Roseobacteraceae</taxon>
        <taxon>Wenxinia</taxon>
    </lineage>
</organism>
<accession>A0A0D0QCB0</accession>
<comment type="caution">
    <text evidence="2">The sequence shown here is derived from an EMBL/GenBank/DDBJ whole genome shotgun (WGS) entry which is preliminary data.</text>
</comment>